<gene>
    <name evidence="2" type="ORF">HXZ27_15730</name>
</gene>
<dbReference type="SUPFAM" id="SSF46894">
    <property type="entry name" value="C-terminal effector domain of the bipartite response regulators"/>
    <property type="match status" value="2"/>
</dbReference>
<dbReference type="PROSITE" id="PS51755">
    <property type="entry name" value="OMPR_PHOB"/>
    <property type="match status" value="1"/>
</dbReference>
<sequence length="216" mass="22935">MLDVPLCYAGVELQTSTGLVRLHAESSAVMLSGQQAAVLAVLLTARGVPLGREAIWAALPRGYRPPTAAQVGVVIANIRRKIGAARILTGADGWWMRDPIAPEPLDGADVLSFGGLRLDVEHRCVLDGPARLVRLGPQAFAVLRVLVEARGMPRSGRRIWSSVPPYDRPATIAAVGAVIHQLREHLGPDRIVTGGGGWRLAGPVPPRPRAAERAGT</sequence>
<dbReference type="GO" id="GO:0006355">
    <property type="term" value="P:regulation of DNA-templated transcription"/>
    <property type="evidence" value="ECO:0007669"/>
    <property type="project" value="InterPro"/>
</dbReference>
<dbReference type="InterPro" id="IPR001867">
    <property type="entry name" value="OmpR/PhoB-type_DNA-bd"/>
</dbReference>
<dbReference type="GO" id="GO:0000160">
    <property type="term" value="P:phosphorelay signal transduction system"/>
    <property type="evidence" value="ECO:0007669"/>
    <property type="project" value="InterPro"/>
</dbReference>
<reference evidence="2 3" key="1">
    <citation type="submission" date="2020-07" db="EMBL/GenBank/DDBJ databases">
        <title>A bifunctional nitrone conjugated secondary metabolite targeting the ribosome.</title>
        <authorList>
            <person name="Limbrick E.M."/>
            <person name="Graf M."/>
            <person name="Derewacz D.K."/>
            <person name="Nguyen F."/>
            <person name="Spraggins J.M."/>
            <person name="Wieland M."/>
            <person name="Ynigez-Gutierrez A.E."/>
            <person name="Reisman B.J."/>
            <person name="Zinshteyn B."/>
            <person name="McCulloch K."/>
            <person name="Iverson T.M."/>
            <person name="Green R."/>
            <person name="Wilson D.N."/>
            <person name="Bachmann B.O."/>
        </authorList>
    </citation>
    <scope>NUCLEOTIDE SEQUENCE [LARGE SCALE GENOMIC DNA]</scope>
    <source>
        <strain evidence="3">aurantiaca</strain>
    </source>
</reference>
<dbReference type="SMART" id="SM00862">
    <property type="entry name" value="Trans_reg_C"/>
    <property type="match status" value="2"/>
</dbReference>
<dbReference type="AlphaFoldDB" id="A0A7H8XKY5"/>
<evidence type="ECO:0000313" key="2">
    <source>
        <dbReference type="EMBL" id="QLD25474.1"/>
    </source>
</evidence>
<name>A0A7H8XKY5_9ACTN</name>
<dbReference type="EMBL" id="CP058322">
    <property type="protein sequence ID" value="QLD25474.1"/>
    <property type="molecule type" value="Genomic_DNA"/>
</dbReference>
<dbReference type="InterPro" id="IPR016032">
    <property type="entry name" value="Sig_transdc_resp-reg_C-effctor"/>
</dbReference>
<evidence type="ECO:0000313" key="3">
    <source>
        <dbReference type="Proteomes" id="UP000509335"/>
    </source>
</evidence>
<dbReference type="InterPro" id="IPR036388">
    <property type="entry name" value="WH-like_DNA-bd_sf"/>
</dbReference>
<dbReference type="GO" id="GO:0003677">
    <property type="term" value="F:DNA binding"/>
    <property type="evidence" value="ECO:0007669"/>
    <property type="project" value="UniProtKB-UniRule"/>
</dbReference>
<dbReference type="Gene3D" id="1.10.10.10">
    <property type="entry name" value="Winged helix-like DNA-binding domain superfamily/Winged helix DNA-binding domain"/>
    <property type="match status" value="2"/>
</dbReference>
<keyword evidence="1" id="KW-0238">DNA-binding</keyword>
<protein>
    <submittedName>
        <fullName evidence="2">Helix-turn-helix domain-containing protein</fullName>
    </submittedName>
</protein>
<dbReference type="Proteomes" id="UP000509335">
    <property type="component" value="Chromosome"/>
</dbReference>
<organism evidence="2 3">
    <name type="scientific">Micromonospora carbonacea</name>
    <dbReference type="NCBI Taxonomy" id="47853"/>
    <lineage>
        <taxon>Bacteria</taxon>
        <taxon>Bacillati</taxon>
        <taxon>Actinomycetota</taxon>
        <taxon>Actinomycetes</taxon>
        <taxon>Micromonosporales</taxon>
        <taxon>Micromonosporaceae</taxon>
        <taxon>Micromonospora</taxon>
    </lineage>
</organism>
<proteinExistence type="predicted"/>
<evidence type="ECO:0000256" key="1">
    <source>
        <dbReference type="ARBA" id="ARBA00023125"/>
    </source>
</evidence>
<accession>A0A7H8XKY5</accession>
<dbReference type="KEGG" id="mcab:HXZ27_15730"/>